<dbReference type="InterPro" id="IPR036249">
    <property type="entry name" value="Thioredoxin-like_sf"/>
</dbReference>
<feature type="domain" description="Thioredoxin-like fold" evidence="2">
    <location>
        <begin position="38"/>
        <end position="128"/>
    </location>
</feature>
<evidence type="ECO:0000256" key="1">
    <source>
        <dbReference type="SAM" id="SignalP"/>
    </source>
</evidence>
<organism evidence="3 4">
    <name type="scientific">Xanthobacter tagetidis</name>
    <dbReference type="NCBI Taxonomy" id="60216"/>
    <lineage>
        <taxon>Bacteria</taxon>
        <taxon>Pseudomonadati</taxon>
        <taxon>Pseudomonadota</taxon>
        <taxon>Alphaproteobacteria</taxon>
        <taxon>Hyphomicrobiales</taxon>
        <taxon>Xanthobacteraceae</taxon>
        <taxon>Xanthobacter</taxon>
    </lineage>
</organism>
<keyword evidence="4" id="KW-1185">Reference proteome</keyword>
<dbReference type="SUPFAM" id="SSF52833">
    <property type="entry name" value="Thioredoxin-like"/>
    <property type="match status" value="1"/>
</dbReference>
<evidence type="ECO:0000313" key="3">
    <source>
        <dbReference type="EMBL" id="RLP80035.1"/>
    </source>
</evidence>
<dbReference type="AlphaFoldDB" id="A0A3L7AJ89"/>
<sequence>MVSVRVRRSISASMSASVLAGSLLALLALSGAARAAELVMFERPGCAYCRQFDAEIAPIYDRTEEGRRAPLRRATLSGGLGALFGGDTGGIALAAPVRYAPTFVLVEGGREVGRITGYMSQEAFWGLLDAMTRDLTRDLPARGLPATARN</sequence>
<dbReference type="Pfam" id="PF13098">
    <property type="entry name" value="Thioredoxin_2"/>
    <property type="match status" value="1"/>
</dbReference>
<reference evidence="3 4" key="1">
    <citation type="submission" date="2018-10" db="EMBL/GenBank/DDBJ databases">
        <title>Xanthobacter tagetidis genome sequencing and assembly.</title>
        <authorList>
            <person name="Maclea K.S."/>
            <person name="Goen A.E."/>
            <person name="Fatima S.A."/>
        </authorList>
    </citation>
    <scope>NUCLEOTIDE SEQUENCE [LARGE SCALE GENOMIC DNA]</scope>
    <source>
        <strain evidence="3 4">ATCC 700314</strain>
    </source>
</reference>
<protein>
    <submittedName>
        <fullName evidence="3">Thioredoxin family protein</fullName>
    </submittedName>
</protein>
<comment type="caution">
    <text evidence="3">The sequence shown here is derived from an EMBL/GenBank/DDBJ whole genome shotgun (WGS) entry which is preliminary data.</text>
</comment>
<gene>
    <name evidence="3" type="ORF">D9R14_06665</name>
</gene>
<dbReference type="OrthoDB" id="7362982at2"/>
<feature type="signal peptide" evidence="1">
    <location>
        <begin position="1"/>
        <end position="35"/>
    </location>
</feature>
<dbReference type="Proteomes" id="UP000269692">
    <property type="component" value="Unassembled WGS sequence"/>
</dbReference>
<dbReference type="RefSeq" id="WP_121622539.1">
    <property type="nucleotide sequence ID" value="NZ_RCTF01000004.1"/>
</dbReference>
<name>A0A3L7AJ89_9HYPH</name>
<dbReference type="InterPro" id="IPR012336">
    <property type="entry name" value="Thioredoxin-like_fold"/>
</dbReference>
<evidence type="ECO:0000313" key="4">
    <source>
        <dbReference type="Proteomes" id="UP000269692"/>
    </source>
</evidence>
<keyword evidence="1" id="KW-0732">Signal</keyword>
<accession>A0A3L7AJ89</accession>
<proteinExistence type="predicted"/>
<dbReference type="EMBL" id="RCTF01000004">
    <property type="protein sequence ID" value="RLP80035.1"/>
    <property type="molecule type" value="Genomic_DNA"/>
</dbReference>
<feature type="chain" id="PRO_5018151644" evidence="1">
    <location>
        <begin position="36"/>
        <end position="150"/>
    </location>
</feature>
<dbReference type="Gene3D" id="3.40.30.10">
    <property type="entry name" value="Glutaredoxin"/>
    <property type="match status" value="1"/>
</dbReference>
<evidence type="ECO:0000259" key="2">
    <source>
        <dbReference type="Pfam" id="PF13098"/>
    </source>
</evidence>